<proteinExistence type="predicted"/>
<gene>
    <name evidence="7" type="ORF">Fot_10923</name>
    <name evidence="8" type="ORF">Fot_10941</name>
</gene>
<dbReference type="Gene3D" id="3.30.40.10">
    <property type="entry name" value="Zinc/RING finger domain, C3HC4 (zinc finger)"/>
    <property type="match status" value="1"/>
</dbReference>
<dbReference type="PANTHER" id="PTHR23315:SF265">
    <property type="entry name" value="U-BOX DOMAIN-CONTAINING PROTEIN 46-RELATED"/>
    <property type="match status" value="1"/>
</dbReference>
<dbReference type="Proteomes" id="UP001604277">
    <property type="component" value="Unassembled WGS sequence"/>
</dbReference>
<dbReference type="PANTHER" id="PTHR23315">
    <property type="entry name" value="U BOX DOMAIN-CONTAINING"/>
    <property type="match status" value="1"/>
</dbReference>
<evidence type="ECO:0000313" key="8">
    <source>
        <dbReference type="EMBL" id="KAL2549411.1"/>
    </source>
</evidence>
<evidence type="ECO:0000256" key="1">
    <source>
        <dbReference type="ARBA" id="ARBA00000900"/>
    </source>
</evidence>
<keyword evidence="4" id="KW-0808">Transferase</keyword>
<dbReference type="InterPro" id="IPR058678">
    <property type="entry name" value="ARM_PUB"/>
</dbReference>
<dbReference type="AlphaFoldDB" id="A0ABD1WIM4"/>
<reference evidence="9" key="2">
    <citation type="submission" date="2024-07" db="EMBL/GenBank/DDBJ databases">
        <title>Two chromosome-level genome assemblies of Korean endemic species Abeliophyllum distichum and Forsythia ovata (Oleaceae).</title>
        <authorList>
            <person name="Jang H."/>
        </authorList>
    </citation>
    <scope>NUCLEOTIDE SEQUENCE [LARGE SCALE GENOMIC DNA]</scope>
</reference>
<evidence type="ECO:0000256" key="3">
    <source>
        <dbReference type="ARBA" id="ARBA00012483"/>
    </source>
</evidence>
<evidence type="ECO:0000256" key="2">
    <source>
        <dbReference type="ARBA" id="ARBA00004906"/>
    </source>
</evidence>
<name>A0ABD1WIM4_9LAMI</name>
<dbReference type="SUPFAM" id="SSF57850">
    <property type="entry name" value="RING/U-box"/>
    <property type="match status" value="1"/>
</dbReference>
<dbReference type="InterPro" id="IPR013083">
    <property type="entry name" value="Znf_RING/FYVE/PHD"/>
</dbReference>
<evidence type="ECO:0000313" key="9">
    <source>
        <dbReference type="Proteomes" id="UP001604277"/>
    </source>
</evidence>
<comment type="catalytic activity">
    <reaction evidence="1">
        <text>S-ubiquitinyl-[E2 ubiquitin-conjugating enzyme]-L-cysteine + [acceptor protein]-L-lysine = [E2 ubiquitin-conjugating enzyme]-L-cysteine + N(6)-ubiquitinyl-[acceptor protein]-L-lysine.</text>
        <dbReference type="EC" id="2.3.2.27"/>
    </reaction>
</comment>
<dbReference type="CDD" id="cd16664">
    <property type="entry name" value="RING-Ubox_PUB"/>
    <property type="match status" value="1"/>
</dbReference>
<dbReference type="Pfam" id="PF04564">
    <property type="entry name" value="U-box"/>
    <property type="match status" value="1"/>
</dbReference>
<dbReference type="InterPro" id="IPR011989">
    <property type="entry name" value="ARM-like"/>
</dbReference>
<dbReference type="InterPro" id="IPR003613">
    <property type="entry name" value="Ubox_domain"/>
</dbReference>
<keyword evidence="9" id="KW-1185">Reference proteome</keyword>
<comment type="pathway">
    <text evidence="2">Protein modification; protein ubiquitination.</text>
</comment>
<dbReference type="SUPFAM" id="SSF48371">
    <property type="entry name" value="ARM repeat"/>
    <property type="match status" value="1"/>
</dbReference>
<evidence type="ECO:0000256" key="4">
    <source>
        <dbReference type="ARBA" id="ARBA00022679"/>
    </source>
</evidence>
<accession>A0ABD1WIM4</accession>
<dbReference type="EMBL" id="JBFOLJ010000003">
    <property type="protein sequence ID" value="KAL2549411.1"/>
    <property type="molecule type" value="Genomic_DNA"/>
</dbReference>
<evidence type="ECO:0000313" key="7">
    <source>
        <dbReference type="EMBL" id="KAL2549393.1"/>
    </source>
</evidence>
<dbReference type="EMBL" id="JBFOLJ010000003">
    <property type="protein sequence ID" value="KAL2549393.1"/>
    <property type="molecule type" value="Genomic_DNA"/>
</dbReference>
<organism evidence="8 9">
    <name type="scientific">Forsythia ovata</name>
    <dbReference type="NCBI Taxonomy" id="205694"/>
    <lineage>
        <taxon>Eukaryota</taxon>
        <taxon>Viridiplantae</taxon>
        <taxon>Streptophyta</taxon>
        <taxon>Embryophyta</taxon>
        <taxon>Tracheophyta</taxon>
        <taxon>Spermatophyta</taxon>
        <taxon>Magnoliopsida</taxon>
        <taxon>eudicotyledons</taxon>
        <taxon>Gunneridae</taxon>
        <taxon>Pentapetalae</taxon>
        <taxon>asterids</taxon>
        <taxon>lamiids</taxon>
        <taxon>Lamiales</taxon>
        <taxon>Oleaceae</taxon>
        <taxon>Forsythieae</taxon>
        <taxon>Forsythia</taxon>
    </lineage>
</organism>
<reference evidence="8" key="1">
    <citation type="submission" date="2024-07" db="EMBL/GenBank/DDBJ databases">
        <title>Two chromosome-level genome assemblies of Korean endemic species Abeliophyllum distichum and Forsythia ovata (Oleaceae).</title>
        <authorList>
            <person name="Mun J.H."/>
        </authorList>
    </citation>
    <scope>NUCLEOTIDE SEQUENCE</scope>
    <source>
        <strain evidence="8">KNKB202402200001</strain>
        <tissue evidence="8">Leaf</tissue>
    </source>
</reference>
<dbReference type="InterPro" id="IPR045210">
    <property type="entry name" value="RING-Ubox_PUB"/>
</dbReference>
<keyword evidence="5" id="KW-0833">Ubl conjugation pathway</keyword>
<dbReference type="GO" id="GO:0061630">
    <property type="term" value="F:ubiquitin protein ligase activity"/>
    <property type="evidence" value="ECO:0007669"/>
    <property type="project" value="UniProtKB-EC"/>
</dbReference>
<dbReference type="EC" id="2.3.2.27" evidence="3"/>
<evidence type="ECO:0000259" key="6">
    <source>
        <dbReference type="PROSITE" id="PS51698"/>
    </source>
</evidence>
<dbReference type="PROSITE" id="PS51698">
    <property type="entry name" value="U_BOX"/>
    <property type="match status" value="1"/>
</dbReference>
<dbReference type="Pfam" id="PF25598">
    <property type="entry name" value="ARM_PUB"/>
    <property type="match status" value="1"/>
</dbReference>
<dbReference type="SMART" id="SM00504">
    <property type="entry name" value="Ubox"/>
    <property type="match status" value="1"/>
</dbReference>
<comment type="caution">
    <text evidence="8">The sequence shown here is derived from an EMBL/GenBank/DDBJ whole genome shotgun (WGS) entry which is preliminary data.</text>
</comment>
<evidence type="ECO:0000256" key="5">
    <source>
        <dbReference type="ARBA" id="ARBA00022786"/>
    </source>
</evidence>
<protein>
    <recommendedName>
        <fullName evidence="3">RING-type E3 ubiquitin transferase</fullName>
        <ecNumber evidence="3">2.3.2.27</ecNumber>
    </recommendedName>
</protein>
<feature type="domain" description="U-box" evidence="6">
    <location>
        <begin position="77"/>
        <end position="151"/>
    </location>
</feature>
<sequence>MAKTAEWGVVQQAKATGEMKKELERMVNALVEEEDYTIEATDHALEILWALKDLKLKAVMEPQELLGLDNFSISTVPPPPEFRCPISGEIMKNPVVLASGQTYDEQFIQKWLKDGHQTCPTTDHVLPHTLLTPNNLVKKIISKWCKEHTTEMSCSAMEGDEESVEDANLQHFTTILERLSSSSLSDQKKAVKETRMLTNRSPSFRALFQDAIPRLFDPILLERANCNIDLREDLVSTILNLSVHDSNRKLLAETTLAISFLIESLRSESIETRSNAAAAMLVLSTLDSNKHIIGKSGAIKPLIDLVEEGHPLAVKDAAAAISSLCTVVENRAWAVSLGAVSVVTKKVMDHILIDEMLDILAILCSHQKAVEEMGELGAVSCLLDILRENTSELNKEKCVAILYTMCFSDRTKLREIWAVESSLETLSNVAQTGTSRAKRKANGILERLNRFAFIS</sequence>
<dbReference type="InterPro" id="IPR016024">
    <property type="entry name" value="ARM-type_fold"/>
</dbReference>
<dbReference type="Gene3D" id="1.25.10.10">
    <property type="entry name" value="Leucine-rich Repeat Variant"/>
    <property type="match status" value="2"/>
</dbReference>